<feature type="domain" description="Protein kinase" evidence="3">
    <location>
        <begin position="1"/>
        <end position="136"/>
    </location>
</feature>
<evidence type="ECO:0000256" key="2">
    <source>
        <dbReference type="ARBA" id="ARBA00022840"/>
    </source>
</evidence>
<gene>
    <name evidence="4" type="ORF">ANCCAN_22719</name>
</gene>
<dbReference type="InterPro" id="IPR011009">
    <property type="entry name" value="Kinase-like_dom_sf"/>
</dbReference>
<protein>
    <recommendedName>
        <fullName evidence="3">Protein kinase domain-containing protein</fullName>
    </recommendedName>
</protein>
<dbReference type="Pfam" id="PF07714">
    <property type="entry name" value="PK_Tyr_Ser-Thr"/>
    <property type="match status" value="1"/>
</dbReference>
<keyword evidence="5" id="KW-1185">Reference proteome</keyword>
<evidence type="ECO:0000256" key="1">
    <source>
        <dbReference type="ARBA" id="ARBA00022741"/>
    </source>
</evidence>
<dbReference type="PANTHER" id="PTHR24418">
    <property type="entry name" value="TYROSINE-PROTEIN KINASE"/>
    <property type="match status" value="1"/>
</dbReference>
<dbReference type="InterPro" id="IPR008266">
    <property type="entry name" value="Tyr_kinase_AS"/>
</dbReference>
<evidence type="ECO:0000313" key="4">
    <source>
        <dbReference type="EMBL" id="RCN31493.1"/>
    </source>
</evidence>
<dbReference type="GO" id="GO:0005524">
    <property type="term" value="F:ATP binding"/>
    <property type="evidence" value="ECO:0007669"/>
    <property type="project" value="UniProtKB-KW"/>
</dbReference>
<proteinExistence type="predicted"/>
<evidence type="ECO:0000259" key="3">
    <source>
        <dbReference type="PROSITE" id="PS50011"/>
    </source>
</evidence>
<dbReference type="SMART" id="SM00219">
    <property type="entry name" value="TyrKc"/>
    <property type="match status" value="1"/>
</dbReference>
<accession>A0A368FH58</accession>
<dbReference type="EMBL" id="JOJR01001288">
    <property type="protein sequence ID" value="RCN31493.1"/>
    <property type="molecule type" value="Genomic_DNA"/>
</dbReference>
<dbReference type="GO" id="GO:0004713">
    <property type="term" value="F:protein tyrosine kinase activity"/>
    <property type="evidence" value="ECO:0007669"/>
    <property type="project" value="InterPro"/>
</dbReference>
<sequence length="136" mass="15458">MRCIIHPYIVAMHGVAVDKEPVLIVMELMAKGELKKFLQKKTSTPKQKLNWVAEAAYGLAYLHSRNFIHRDIAARNCLLASNNVLKIGDFGLTREGEIYQMATTRKLPIKWIPPEIIVNNTFSFKSDVWSFGILGK</sequence>
<dbReference type="InterPro" id="IPR050198">
    <property type="entry name" value="Non-receptor_tyrosine_kinases"/>
</dbReference>
<keyword evidence="1" id="KW-0547">Nucleotide-binding</keyword>
<keyword evidence="2" id="KW-0067">ATP-binding</keyword>
<dbReference type="STRING" id="29170.A0A368FH58"/>
<evidence type="ECO:0000313" key="5">
    <source>
        <dbReference type="Proteomes" id="UP000252519"/>
    </source>
</evidence>
<dbReference type="Proteomes" id="UP000252519">
    <property type="component" value="Unassembled WGS sequence"/>
</dbReference>
<organism evidence="4 5">
    <name type="scientific">Ancylostoma caninum</name>
    <name type="common">Dog hookworm</name>
    <dbReference type="NCBI Taxonomy" id="29170"/>
    <lineage>
        <taxon>Eukaryota</taxon>
        <taxon>Metazoa</taxon>
        <taxon>Ecdysozoa</taxon>
        <taxon>Nematoda</taxon>
        <taxon>Chromadorea</taxon>
        <taxon>Rhabditida</taxon>
        <taxon>Rhabditina</taxon>
        <taxon>Rhabditomorpha</taxon>
        <taxon>Strongyloidea</taxon>
        <taxon>Ancylostomatidae</taxon>
        <taxon>Ancylostomatinae</taxon>
        <taxon>Ancylostoma</taxon>
    </lineage>
</organism>
<dbReference type="SUPFAM" id="SSF56112">
    <property type="entry name" value="Protein kinase-like (PK-like)"/>
    <property type="match status" value="1"/>
</dbReference>
<dbReference type="InterPro" id="IPR000719">
    <property type="entry name" value="Prot_kinase_dom"/>
</dbReference>
<dbReference type="PROSITE" id="PS50011">
    <property type="entry name" value="PROTEIN_KINASE_DOM"/>
    <property type="match status" value="1"/>
</dbReference>
<comment type="caution">
    <text evidence="4">The sequence shown here is derived from an EMBL/GenBank/DDBJ whole genome shotgun (WGS) entry which is preliminary data.</text>
</comment>
<dbReference type="AlphaFoldDB" id="A0A368FH58"/>
<dbReference type="InterPro" id="IPR020635">
    <property type="entry name" value="Tyr_kinase_cat_dom"/>
</dbReference>
<dbReference type="InterPro" id="IPR001245">
    <property type="entry name" value="Ser-Thr/Tyr_kinase_cat_dom"/>
</dbReference>
<dbReference type="Gene3D" id="1.10.510.10">
    <property type="entry name" value="Transferase(Phosphotransferase) domain 1"/>
    <property type="match status" value="1"/>
</dbReference>
<reference evidence="4 5" key="1">
    <citation type="submission" date="2014-10" db="EMBL/GenBank/DDBJ databases">
        <title>Draft genome of the hookworm Ancylostoma caninum.</title>
        <authorList>
            <person name="Mitreva M."/>
        </authorList>
    </citation>
    <scope>NUCLEOTIDE SEQUENCE [LARGE SCALE GENOMIC DNA]</scope>
    <source>
        <strain evidence="4 5">Baltimore</strain>
    </source>
</reference>
<dbReference type="PROSITE" id="PS00109">
    <property type="entry name" value="PROTEIN_KINASE_TYR"/>
    <property type="match status" value="1"/>
</dbReference>
<name>A0A368FH58_ANCCA</name>
<dbReference type="OrthoDB" id="5855776at2759"/>
<dbReference type="PRINTS" id="PR00109">
    <property type="entry name" value="TYRKINASE"/>
</dbReference>